<organism evidence="3 4">
    <name type="scientific">Corynebacterium hadale</name>
    <dbReference type="NCBI Taxonomy" id="2026255"/>
    <lineage>
        <taxon>Bacteria</taxon>
        <taxon>Bacillati</taxon>
        <taxon>Actinomycetota</taxon>
        <taxon>Actinomycetes</taxon>
        <taxon>Mycobacteriales</taxon>
        <taxon>Corynebacteriaceae</taxon>
        <taxon>Corynebacterium</taxon>
    </lineage>
</organism>
<dbReference type="RefSeq" id="WP_095278376.1">
    <property type="nucleotide sequence ID" value="NZ_CP047655.1"/>
</dbReference>
<gene>
    <name evidence="3" type="ORF">CIG21_09155</name>
</gene>
<accession>A0A269PBU3</accession>
<keyword evidence="1" id="KW-1133">Transmembrane helix</keyword>
<proteinExistence type="predicted"/>
<dbReference type="EMBL" id="NQMQ01000019">
    <property type="protein sequence ID" value="PAJ69017.1"/>
    <property type="molecule type" value="Genomic_DNA"/>
</dbReference>
<dbReference type="AlphaFoldDB" id="A0A269PBU3"/>
<feature type="chain" id="PRO_5039187920" evidence="2">
    <location>
        <begin position="22"/>
        <end position="274"/>
    </location>
</feature>
<dbReference type="Proteomes" id="UP000215771">
    <property type="component" value="Unassembled WGS sequence"/>
</dbReference>
<keyword evidence="1" id="KW-0472">Membrane</keyword>
<comment type="caution">
    <text evidence="3">The sequence shown here is derived from an EMBL/GenBank/DDBJ whole genome shotgun (WGS) entry which is preliminary data.</text>
</comment>
<feature type="transmembrane region" description="Helical" evidence="1">
    <location>
        <begin position="248"/>
        <end position="269"/>
    </location>
</feature>
<evidence type="ECO:0000313" key="3">
    <source>
        <dbReference type="EMBL" id="PAJ69017.1"/>
    </source>
</evidence>
<reference evidence="3 4" key="1">
    <citation type="submission" date="2017-08" db="EMBL/GenBank/DDBJ databases">
        <authorList>
            <person name="de Groot N.N."/>
        </authorList>
    </citation>
    <scope>NUCLEOTIDE SEQUENCE [LARGE SCALE GENOMIC DNA]</scope>
    <source>
        <strain evidence="3 4">NBT06-6</strain>
    </source>
</reference>
<feature type="signal peptide" evidence="2">
    <location>
        <begin position="1"/>
        <end position="21"/>
    </location>
</feature>
<protein>
    <submittedName>
        <fullName evidence="3">Uncharacterized protein</fullName>
    </submittedName>
</protein>
<evidence type="ECO:0000256" key="1">
    <source>
        <dbReference type="SAM" id="Phobius"/>
    </source>
</evidence>
<evidence type="ECO:0000313" key="4">
    <source>
        <dbReference type="Proteomes" id="UP000215771"/>
    </source>
</evidence>
<keyword evidence="1" id="KW-0812">Transmembrane</keyword>
<keyword evidence="2" id="KW-0732">Signal</keyword>
<evidence type="ECO:0000256" key="2">
    <source>
        <dbReference type="SAM" id="SignalP"/>
    </source>
</evidence>
<sequence>MRTLAALATATALVCGGVAVAPIPAASAATCTLTMEPEAFGAASDAAHLYLEREANLIYARYGSFVEAFPEVRSVESGVRRRILEEALGIYIDDAHFADPTTTEHAYALEAFADLGLPESVANWYLQRHSPTQTTHNPQITEVEHYKDFVATDGEVPVGKDAPDWFAPTGVATDPEAVAEQLTQEFPGLTLADATRWADTLTSTATYENLRAVDRYANYFDQQDAQCEADHAEPTETPTETPEPETDIIPIIAGVLMLLGIFGYGAFAYTHFYA</sequence>
<name>A0A269PBU3_9CORY</name>